<sequence>MSTENTEREERFFTTEDAARKTATKSETRPFREGEAPAEPKRVRTIFQRLGVTSPSRRVQRLGISAWGNVHKKQEMDG</sequence>
<protein>
    <submittedName>
        <fullName evidence="2">Uncharacterized protein</fullName>
    </submittedName>
</protein>
<accession>A0A450SU57</accession>
<reference evidence="2" key="1">
    <citation type="submission" date="2019-02" db="EMBL/GenBank/DDBJ databases">
        <authorList>
            <person name="Gruber-Vodicka R. H."/>
            <person name="Seah K. B. B."/>
        </authorList>
    </citation>
    <scope>NUCLEOTIDE SEQUENCE</scope>
    <source>
        <strain evidence="2">BECK_BZ163</strain>
    </source>
</reference>
<dbReference type="EMBL" id="CAADEZ010000192">
    <property type="protein sequence ID" value="VFJ57488.1"/>
    <property type="molecule type" value="Genomic_DNA"/>
</dbReference>
<evidence type="ECO:0000256" key="1">
    <source>
        <dbReference type="SAM" id="MobiDB-lite"/>
    </source>
</evidence>
<evidence type="ECO:0000313" key="2">
    <source>
        <dbReference type="EMBL" id="VFJ57488.1"/>
    </source>
</evidence>
<feature type="region of interest" description="Disordered" evidence="1">
    <location>
        <begin position="1"/>
        <end position="40"/>
    </location>
</feature>
<proteinExistence type="predicted"/>
<dbReference type="AlphaFoldDB" id="A0A450SU57"/>
<name>A0A450SU57_9GAMM</name>
<organism evidence="2">
    <name type="scientific">Candidatus Kentrum sp. FM</name>
    <dbReference type="NCBI Taxonomy" id="2126340"/>
    <lineage>
        <taxon>Bacteria</taxon>
        <taxon>Pseudomonadati</taxon>
        <taxon>Pseudomonadota</taxon>
        <taxon>Gammaproteobacteria</taxon>
        <taxon>Candidatus Kentrum</taxon>
    </lineage>
</organism>
<gene>
    <name evidence="2" type="ORF">BECKFM1743A_GA0114220_101923</name>
</gene>